<name>W6QQH0_PENRF</name>
<dbReference type="AlphaFoldDB" id="W6QQH0"/>
<dbReference type="STRING" id="1365484.W6QQH0"/>
<accession>W6QQH0</accession>
<evidence type="ECO:0000313" key="1">
    <source>
        <dbReference type="EMBL" id="CDM31762.1"/>
    </source>
</evidence>
<dbReference type="EMBL" id="HG792016">
    <property type="protein sequence ID" value="CDM31762.1"/>
    <property type="molecule type" value="Genomic_DNA"/>
</dbReference>
<organism evidence="1 2">
    <name type="scientific">Penicillium roqueforti (strain FM164)</name>
    <dbReference type="NCBI Taxonomy" id="1365484"/>
    <lineage>
        <taxon>Eukaryota</taxon>
        <taxon>Fungi</taxon>
        <taxon>Dikarya</taxon>
        <taxon>Ascomycota</taxon>
        <taxon>Pezizomycotina</taxon>
        <taxon>Eurotiomycetes</taxon>
        <taxon>Eurotiomycetidae</taxon>
        <taxon>Eurotiales</taxon>
        <taxon>Aspergillaceae</taxon>
        <taxon>Penicillium</taxon>
    </lineage>
</organism>
<protein>
    <submittedName>
        <fullName evidence="1">Genomic scaffold, ProqFM164S02</fullName>
    </submittedName>
</protein>
<keyword evidence="2" id="KW-1185">Reference proteome</keyword>
<dbReference type="OrthoDB" id="432234at2759"/>
<proteinExistence type="predicted"/>
<reference evidence="1" key="1">
    <citation type="journal article" date="2014" name="Nat. Commun.">
        <title>Multiple recent horizontal transfers of a large genomic region in cheese making fungi.</title>
        <authorList>
            <person name="Cheeseman K."/>
            <person name="Ropars J."/>
            <person name="Renault P."/>
            <person name="Dupont J."/>
            <person name="Gouzy J."/>
            <person name="Branca A."/>
            <person name="Abraham A.L."/>
            <person name="Ceppi M."/>
            <person name="Conseiller E."/>
            <person name="Debuchy R."/>
            <person name="Malagnac F."/>
            <person name="Goarin A."/>
            <person name="Silar P."/>
            <person name="Lacoste S."/>
            <person name="Sallet E."/>
            <person name="Bensimon A."/>
            <person name="Giraud T."/>
            <person name="Brygoo Y."/>
        </authorList>
    </citation>
    <scope>NUCLEOTIDE SEQUENCE [LARGE SCALE GENOMIC DNA]</scope>
    <source>
        <strain evidence="1">FM164</strain>
    </source>
</reference>
<dbReference type="Proteomes" id="UP000030686">
    <property type="component" value="Unassembled WGS sequence"/>
</dbReference>
<sequence>MITDVISMVDLAALSTHCKTVRSLARSSTDLVAGLPWDRFYGVIYDEQMRQDQDVSYRDLLRRSGTLTCDDLATPNSKAISSLSDPQFQTSPAIVKLNSLRHVI</sequence>
<gene>
    <name evidence="1" type="ORF">PROQFM164_S02g001913</name>
</gene>
<evidence type="ECO:0000313" key="2">
    <source>
        <dbReference type="Proteomes" id="UP000030686"/>
    </source>
</evidence>